<dbReference type="SMART" id="SM00631">
    <property type="entry name" value="Zn_pept"/>
    <property type="match status" value="1"/>
</dbReference>
<keyword evidence="6" id="KW-0862">Zinc</keyword>
<comment type="similarity">
    <text evidence="2 8">Belongs to the peptidase M14 family.</text>
</comment>
<sequence>MTPRIRSLTPAGGIVGSTPVRRILVPVAVGALVLGLLGASGAAAEPVHGLYEVRGATSARDRSEIAATGAAIDHVGEDSVLVTATPDDVEEISGLGYGVEEFDVPVPLADPDPGYTGYAELVGVVDEVVAAHPDIAARSVIGRSHEGRDLLAVKISDNVGVDEDQPEVLFVHAQHAREHLTVEMAVHLMRLLTDGYGDDPRITDLVDGREIWILPNVNPDGSEYDMAGSTWRNWRKNRQPNEGSSSPGTDLNRNWAYEWGCCGGSSGNPASITYRGPAPESAPEVRVVADFVRGRVVGGEQQITAAIDFHTYSELILWPFGHTYDDVTNGMTREEYDTHAALGEHMAEANGYTPQQSSDLYVTDGSINDWLWGDQRIVNFTYEMYPRSAAGGGFYPPSSVIERETARNEEAVLRLLDYADCPYRIIGEEAAYCG</sequence>
<name>A0ABU7KVG9_9ACTN</name>
<dbReference type="Proteomes" id="UP001348641">
    <property type="component" value="Unassembled WGS sequence"/>
</dbReference>
<dbReference type="PRINTS" id="PR00765">
    <property type="entry name" value="CRBOXYPTASEA"/>
</dbReference>
<evidence type="ECO:0000256" key="7">
    <source>
        <dbReference type="ARBA" id="ARBA00023049"/>
    </source>
</evidence>
<keyword evidence="3" id="KW-0645">Protease</keyword>
<accession>A0ABU7KVG9</accession>
<dbReference type="PROSITE" id="PS52035">
    <property type="entry name" value="PEPTIDASE_M14"/>
    <property type="match status" value="1"/>
</dbReference>
<dbReference type="SUPFAM" id="SSF53187">
    <property type="entry name" value="Zn-dependent exopeptidases"/>
    <property type="match status" value="1"/>
</dbReference>
<dbReference type="InterPro" id="IPR057247">
    <property type="entry name" value="CARBOXYPEPT_ZN_2"/>
</dbReference>
<reference evidence="10 11" key="1">
    <citation type="submission" date="2023-07" db="EMBL/GenBank/DDBJ databases">
        <authorList>
            <person name="Girao M."/>
            <person name="Carvalho M.F."/>
        </authorList>
    </citation>
    <scope>NUCLEOTIDE SEQUENCE [LARGE SCALE GENOMIC DNA]</scope>
    <source>
        <strain evidence="10 11">66/93</strain>
    </source>
</reference>
<feature type="active site" description="Proton donor/acceptor" evidence="8">
    <location>
        <position position="383"/>
    </location>
</feature>
<dbReference type="InterPro" id="IPR057246">
    <property type="entry name" value="CARBOXYPEPT_ZN_1"/>
</dbReference>
<comment type="caution">
    <text evidence="10">The sequence shown here is derived from an EMBL/GenBank/DDBJ whole genome shotgun (WGS) entry which is preliminary data.</text>
</comment>
<evidence type="ECO:0000256" key="5">
    <source>
        <dbReference type="ARBA" id="ARBA00022801"/>
    </source>
</evidence>
<evidence type="ECO:0000313" key="11">
    <source>
        <dbReference type="Proteomes" id="UP001348641"/>
    </source>
</evidence>
<evidence type="ECO:0000256" key="3">
    <source>
        <dbReference type="ARBA" id="ARBA00022670"/>
    </source>
</evidence>
<organism evidence="10 11">
    <name type="scientific">Nocardiopsis tropica</name>
    <dbReference type="NCBI Taxonomy" id="109330"/>
    <lineage>
        <taxon>Bacteria</taxon>
        <taxon>Bacillati</taxon>
        <taxon>Actinomycetota</taxon>
        <taxon>Actinomycetes</taxon>
        <taxon>Streptosporangiales</taxon>
        <taxon>Nocardiopsidaceae</taxon>
        <taxon>Nocardiopsis</taxon>
    </lineage>
</organism>
<dbReference type="EMBL" id="JAUUCC010000067">
    <property type="protein sequence ID" value="MEE2053301.1"/>
    <property type="molecule type" value="Genomic_DNA"/>
</dbReference>
<protein>
    <submittedName>
        <fullName evidence="10">M14 family metallopeptidase</fullName>
    </submittedName>
</protein>
<feature type="domain" description="Peptidase M14" evidence="9">
    <location>
        <begin position="114"/>
        <end position="419"/>
    </location>
</feature>
<dbReference type="PROSITE" id="PS00133">
    <property type="entry name" value="CARBOXYPEPT_ZN_2"/>
    <property type="match status" value="1"/>
</dbReference>
<evidence type="ECO:0000256" key="1">
    <source>
        <dbReference type="ARBA" id="ARBA00001947"/>
    </source>
</evidence>
<proteinExistence type="inferred from homology"/>
<dbReference type="PROSITE" id="PS00132">
    <property type="entry name" value="CARBOXYPEPT_ZN_1"/>
    <property type="match status" value="1"/>
</dbReference>
<evidence type="ECO:0000256" key="2">
    <source>
        <dbReference type="ARBA" id="ARBA00005988"/>
    </source>
</evidence>
<dbReference type="CDD" id="cd03859">
    <property type="entry name" value="M14_CPT"/>
    <property type="match status" value="1"/>
</dbReference>
<comment type="cofactor">
    <cofactor evidence="1">
        <name>Zn(2+)</name>
        <dbReference type="ChEBI" id="CHEBI:29105"/>
    </cofactor>
</comment>
<evidence type="ECO:0000259" key="9">
    <source>
        <dbReference type="PROSITE" id="PS52035"/>
    </source>
</evidence>
<keyword evidence="7" id="KW-0482">Metalloprotease</keyword>
<gene>
    <name evidence="10" type="ORF">Q8A49_22610</name>
</gene>
<dbReference type="PANTHER" id="PTHR11705:SF143">
    <property type="entry name" value="SLL0236 PROTEIN"/>
    <property type="match status" value="1"/>
</dbReference>
<dbReference type="RefSeq" id="WP_330160258.1">
    <property type="nucleotide sequence ID" value="NZ_JAUUCC010000067.1"/>
</dbReference>
<evidence type="ECO:0000256" key="8">
    <source>
        <dbReference type="PROSITE-ProRule" id="PRU01379"/>
    </source>
</evidence>
<dbReference type="InterPro" id="IPR033810">
    <property type="entry name" value="Carboxypeptidase_T"/>
</dbReference>
<keyword evidence="5" id="KW-0378">Hydrolase</keyword>
<evidence type="ECO:0000256" key="6">
    <source>
        <dbReference type="ARBA" id="ARBA00022833"/>
    </source>
</evidence>
<dbReference type="InterPro" id="IPR000834">
    <property type="entry name" value="Peptidase_M14"/>
</dbReference>
<keyword evidence="4" id="KW-0479">Metal-binding</keyword>
<evidence type="ECO:0000313" key="10">
    <source>
        <dbReference type="EMBL" id="MEE2053301.1"/>
    </source>
</evidence>
<dbReference type="Gene3D" id="3.40.630.10">
    <property type="entry name" value="Zn peptidases"/>
    <property type="match status" value="1"/>
</dbReference>
<dbReference type="Pfam" id="PF00246">
    <property type="entry name" value="Peptidase_M14"/>
    <property type="match status" value="1"/>
</dbReference>
<evidence type="ECO:0000256" key="4">
    <source>
        <dbReference type="ARBA" id="ARBA00022723"/>
    </source>
</evidence>
<dbReference type="PANTHER" id="PTHR11705">
    <property type="entry name" value="PROTEASE FAMILY M14 CARBOXYPEPTIDASE A,B"/>
    <property type="match status" value="1"/>
</dbReference>